<dbReference type="PANTHER" id="PTHR30469">
    <property type="entry name" value="MULTIDRUG RESISTANCE PROTEIN MDTA"/>
    <property type="match status" value="1"/>
</dbReference>
<dbReference type="InterPro" id="IPR058627">
    <property type="entry name" value="MdtA-like_C"/>
</dbReference>
<dbReference type="eggNOG" id="COG0845">
    <property type="taxonomic scope" value="Bacteria"/>
</dbReference>
<keyword evidence="6 7" id="KW-0472">Membrane</keyword>
<dbReference type="PANTHER" id="PTHR30469:SF36">
    <property type="entry name" value="BLL3903 PROTEIN"/>
    <property type="match status" value="1"/>
</dbReference>
<reference evidence="12 13" key="5">
    <citation type="journal article" date="2011" name="ISME J.">
        <title>Dual transcriptional profiling of a bacterial/fungal confrontation: Collimonas fungivorans versus Aspergillus niger.</title>
        <authorList>
            <person name="Mela F."/>
            <person name="Fritsche K."/>
            <person name="de Boer W."/>
            <person name="van Veen J.A."/>
            <person name="de Graaff L.H."/>
            <person name="van den Berg M."/>
            <person name="Leveau J.H."/>
        </authorList>
    </citation>
    <scope>NUCLEOTIDE SEQUENCE [LARGE SCALE GENOMIC DNA]</scope>
    <source>
        <strain evidence="12 13">Ter331</strain>
    </source>
</reference>
<keyword evidence="7" id="KW-0812">Transmembrane</keyword>
<protein>
    <submittedName>
        <fullName evidence="12">Putative RND efflux membrane fusion protein</fullName>
    </submittedName>
</protein>
<evidence type="ECO:0000259" key="8">
    <source>
        <dbReference type="Pfam" id="PF25876"/>
    </source>
</evidence>
<dbReference type="Pfam" id="PF25917">
    <property type="entry name" value="BSH_RND"/>
    <property type="match status" value="1"/>
</dbReference>
<reference evidence="12 13" key="2">
    <citation type="journal article" date="2006" name="J. Microbiol. Methods">
        <title>Genomic flank-sequencing of plasposon insertion sites for rapid identification of functional genes.</title>
        <authorList>
            <person name="Leveau J.H."/>
            <person name="Gerards S."/>
            <person name="Fritsche K."/>
            <person name="Zondag G."/>
            <person name="van Veen J.A."/>
        </authorList>
    </citation>
    <scope>NUCLEOTIDE SEQUENCE [LARGE SCALE GENOMIC DNA]</scope>
    <source>
        <strain evidence="12 13">Ter331</strain>
    </source>
</reference>
<dbReference type="GO" id="GO:0015562">
    <property type="term" value="F:efflux transmembrane transporter activity"/>
    <property type="evidence" value="ECO:0007669"/>
    <property type="project" value="TreeGrafter"/>
</dbReference>
<evidence type="ECO:0000313" key="12">
    <source>
        <dbReference type="EMBL" id="AEK62549.1"/>
    </source>
</evidence>
<comment type="subcellular location">
    <subcellularLocation>
        <location evidence="1">Cell membrane</location>
    </subcellularLocation>
</comment>
<dbReference type="InterPro" id="IPR058626">
    <property type="entry name" value="MdtA-like_b-barrel"/>
</dbReference>
<reference evidence="13" key="6">
    <citation type="submission" date="2011-05" db="EMBL/GenBank/DDBJ databases">
        <title>Complete sequence of Collimonas fungivorans Ter331.</title>
        <authorList>
            <person name="Leveau J.H."/>
        </authorList>
    </citation>
    <scope>NUCLEOTIDE SEQUENCE [LARGE SCALE GENOMIC DNA]</scope>
    <source>
        <strain evidence="13">Ter331</strain>
    </source>
</reference>
<dbReference type="Gene3D" id="1.10.287.470">
    <property type="entry name" value="Helix hairpin bin"/>
    <property type="match status" value="1"/>
</dbReference>
<organism evidence="12 13">
    <name type="scientific">Collimonas fungivorans (strain Ter331)</name>
    <dbReference type="NCBI Taxonomy" id="1005048"/>
    <lineage>
        <taxon>Bacteria</taxon>
        <taxon>Pseudomonadati</taxon>
        <taxon>Pseudomonadota</taxon>
        <taxon>Betaproteobacteria</taxon>
        <taxon>Burkholderiales</taxon>
        <taxon>Oxalobacteraceae</taxon>
        <taxon>Collimonas</taxon>
    </lineage>
</organism>
<dbReference type="NCBIfam" id="TIGR01730">
    <property type="entry name" value="RND_mfp"/>
    <property type="match status" value="1"/>
</dbReference>
<feature type="domain" description="Multidrug resistance protein MdtA-like barrel-sandwich hybrid" evidence="9">
    <location>
        <begin position="97"/>
        <end position="239"/>
    </location>
</feature>
<dbReference type="InterPro" id="IPR058625">
    <property type="entry name" value="MdtA-like_BSH"/>
</dbReference>
<evidence type="ECO:0000256" key="3">
    <source>
        <dbReference type="ARBA" id="ARBA00022448"/>
    </source>
</evidence>
<dbReference type="SUPFAM" id="SSF111369">
    <property type="entry name" value="HlyD-like secretion proteins"/>
    <property type="match status" value="1"/>
</dbReference>
<evidence type="ECO:0000259" key="9">
    <source>
        <dbReference type="Pfam" id="PF25917"/>
    </source>
</evidence>
<dbReference type="GO" id="GO:1990281">
    <property type="term" value="C:efflux pump complex"/>
    <property type="evidence" value="ECO:0007669"/>
    <property type="project" value="TreeGrafter"/>
</dbReference>
<evidence type="ECO:0000256" key="4">
    <source>
        <dbReference type="ARBA" id="ARBA00022475"/>
    </source>
</evidence>
<feature type="transmembrane region" description="Helical" evidence="7">
    <location>
        <begin position="36"/>
        <end position="57"/>
    </location>
</feature>
<keyword evidence="13" id="KW-1185">Reference proteome</keyword>
<gene>
    <name evidence="12" type="ordered locus">CFU_2722</name>
</gene>
<feature type="domain" description="Multidrug resistance protein MdtA-like alpha-helical hairpin" evidence="8">
    <location>
        <begin position="138"/>
        <end position="207"/>
    </location>
</feature>
<dbReference type="Pfam" id="PF25967">
    <property type="entry name" value="RND-MFP_C"/>
    <property type="match status" value="1"/>
</dbReference>
<dbReference type="STRING" id="1005048.CFU_2722"/>
<dbReference type="EMBL" id="CP002745">
    <property type="protein sequence ID" value="AEK62549.1"/>
    <property type="molecule type" value="Genomic_DNA"/>
</dbReference>
<evidence type="ECO:0000256" key="7">
    <source>
        <dbReference type="SAM" id="Phobius"/>
    </source>
</evidence>
<feature type="domain" description="Multidrug resistance protein MdtA-like beta-barrel" evidence="10">
    <location>
        <begin position="244"/>
        <end position="324"/>
    </location>
</feature>
<evidence type="ECO:0000259" key="11">
    <source>
        <dbReference type="Pfam" id="PF25967"/>
    </source>
</evidence>
<dbReference type="AlphaFoldDB" id="G0AHE3"/>
<dbReference type="Proteomes" id="UP000008392">
    <property type="component" value="Chromosome"/>
</dbReference>
<dbReference type="Gene3D" id="2.40.420.20">
    <property type="match status" value="1"/>
</dbReference>
<dbReference type="InterPro" id="IPR006143">
    <property type="entry name" value="RND_pump_MFP"/>
</dbReference>
<dbReference type="Pfam" id="PF25944">
    <property type="entry name" value="Beta-barrel_RND"/>
    <property type="match status" value="1"/>
</dbReference>
<evidence type="ECO:0000256" key="1">
    <source>
        <dbReference type="ARBA" id="ARBA00004236"/>
    </source>
</evidence>
<name>G0AHE3_COLFT</name>
<keyword evidence="3" id="KW-0813">Transport</keyword>
<reference evidence="12 13" key="3">
    <citation type="journal article" date="2008" name="FEMS Microbiol. Ecol.">
        <title>Identification and characterization of genes underlying chitinolysis in Collimonas fungivorans Ter331.</title>
        <authorList>
            <person name="Fritsche K."/>
            <person name="de Boer W."/>
            <person name="Gerards S."/>
            <person name="van den Berg M."/>
            <person name="van Veen J.A."/>
            <person name="Leveau J.H."/>
        </authorList>
    </citation>
    <scope>NUCLEOTIDE SEQUENCE [LARGE SCALE GENOMIC DNA]</scope>
    <source>
        <strain evidence="12 13">Ter331</strain>
    </source>
</reference>
<feature type="domain" description="Multidrug resistance protein MdtA-like C-terminal permuted SH3" evidence="11">
    <location>
        <begin position="330"/>
        <end position="388"/>
    </location>
</feature>
<evidence type="ECO:0000256" key="6">
    <source>
        <dbReference type="ARBA" id="ARBA00023136"/>
    </source>
</evidence>
<evidence type="ECO:0000256" key="5">
    <source>
        <dbReference type="ARBA" id="ARBA00022519"/>
    </source>
</evidence>
<proteinExistence type="inferred from homology"/>
<evidence type="ECO:0000313" key="13">
    <source>
        <dbReference type="Proteomes" id="UP000008392"/>
    </source>
</evidence>
<accession>G0AHE3</accession>
<reference evidence="12 13" key="1">
    <citation type="journal article" date="2004" name="Environ. Microbiol.">
        <title>Phylogeny-function analysis of (meta)genomic libraries: screening for expression of ribosomal RNA genes by large-insert library fluorescent in situ hybridization (LIL-FISH).</title>
        <authorList>
            <person name="Leveau J.H."/>
            <person name="Gerards S."/>
            <person name="de Boer W."/>
            <person name="van Veen J.A."/>
        </authorList>
    </citation>
    <scope>NUCLEOTIDE SEQUENCE [LARGE SCALE GENOMIC DNA]</scope>
    <source>
        <strain evidence="12 13">Ter331</strain>
    </source>
</reference>
<dbReference type="HOGENOM" id="CLU_018816_2_0_4"/>
<evidence type="ECO:0000259" key="10">
    <source>
        <dbReference type="Pfam" id="PF25944"/>
    </source>
</evidence>
<dbReference type="Gene3D" id="2.40.50.100">
    <property type="match status" value="1"/>
</dbReference>
<sequence length="420" mass="44901">MGFARVGALCIADASICNALIPLSKRQRMKLAKSRWLVGTAVAAAGLYIAGAHFGLFGQSAGQGGGAGKAVAVKVALAEQKNVRSYLDSAATVQALNTVVVHARIDAQINKVLFQEGANVKRGDVLIELDRQPFEVQLHAAQAQKQKDSAQFVNTRRDLERYEFLVQHDSGTTQIRDTTRSQLDQLRATLDGDQAQIDLAQLQLGYTTIRTPIDGRLGARLVDAGNLVHAGDVNGLVVVSQIQPIAMVFSLPQVLLPVLRRQQERQALPVLALADDGRQVLDEGELTLIDSQIDVATGTIRCKAIFKNAQENLWPGAFTSVRVVLNDLPNAISVPSTAIQTGAQHPFVYIVTADNIAESREVTVGPVSDERTVILAGLAAGERVVVEGQFQLQAGARVDVKAAPAPPAQVKPATNSVVSR</sequence>
<dbReference type="KEGG" id="cfu:CFU_2722"/>
<reference evidence="12 13" key="4">
    <citation type="journal article" date="2010" name="Environ. Microbiol.">
        <title>The bacterial genus Collimonas: mycophagy, weathering and other adaptive solutions to life in oligotrophic soil environments.</title>
        <authorList>
            <person name="Leveau J.H."/>
            <person name="Uroz S."/>
            <person name="de Boer W."/>
        </authorList>
    </citation>
    <scope>NUCLEOTIDE SEQUENCE [LARGE SCALE GENOMIC DNA]</scope>
    <source>
        <strain evidence="12 13">Ter331</strain>
    </source>
</reference>
<keyword evidence="4" id="KW-1003">Cell membrane</keyword>
<evidence type="ECO:0000256" key="2">
    <source>
        <dbReference type="ARBA" id="ARBA00009477"/>
    </source>
</evidence>
<dbReference type="InterPro" id="IPR058624">
    <property type="entry name" value="MdtA-like_HH"/>
</dbReference>
<keyword evidence="5" id="KW-0997">Cell inner membrane</keyword>
<dbReference type="Gene3D" id="2.40.30.170">
    <property type="match status" value="1"/>
</dbReference>
<comment type="similarity">
    <text evidence="2">Belongs to the membrane fusion protein (MFP) (TC 8.A.1) family.</text>
</comment>
<dbReference type="Pfam" id="PF25876">
    <property type="entry name" value="HH_MFP_RND"/>
    <property type="match status" value="1"/>
</dbReference>
<keyword evidence="7" id="KW-1133">Transmembrane helix</keyword>